<dbReference type="SUPFAM" id="SSF55073">
    <property type="entry name" value="Nucleotide cyclase"/>
    <property type="match status" value="1"/>
</dbReference>
<keyword evidence="1" id="KW-0472">Membrane</keyword>
<dbReference type="SUPFAM" id="SSF141868">
    <property type="entry name" value="EAL domain-like"/>
    <property type="match status" value="1"/>
</dbReference>
<dbReference type="InterPro" id="IPR052155">
    <property type="entry name" value="Biofilm_reg_signaling"/>
</dbReference>
<evidence type="ECO:0000259" key="4">
    <source>
        <dbReference type="PROSITE" id="PS50883"/>
    </source>
</evidence>
<dbReference type="PROSITE" id="PS50113">
    <property type="entry name" value="PAC"/>
    <property type="match status" value="1"/>
</dbReference>
<evidence type="ECO:0000259" key="2">
    <source>
        <dbReference type="PROSITE" id="PS50112"/>
    </source>
</evidence>
<evidence type="ECO:0000259" key="3">
    <source>
        <dbReference type="PROSITE" id="PS50113"/>
    </source>
</evidence>
<feature type="domain" description="PAC" evidence="3">
    <location>
        <begin position="433"/>
        <end position="485"/>
    </location>
</feature>
<dbReference type="PROSITE" id="PS50112">
    <property type="entry name" value="PAS"/>
    <property type="match status" value="1"/>
</dbReference>
<dbReference type="PANTHER" id="PTHR44757:SF4">
    <property type="entry name" value="DIGUANYLATE CYCLASE DGCE-RELATED"/>
    <property type="match status" value="1"/>
</dbReference>
<dbReference type="EMBL" id="MFST01000075">
    <property type="protein sequence ID" value="OGI44162.1"/>
    <property type="molecule type" value="Genomic_DNA"/>
</dbReference>
<dbReference type="SMART" id="SM00052">
    <property type="entry name" value="EAL"/>
    <property type="match status" value="1"/>
</dbReference>
<keyword evidence="1" id="KW-1133">Transmembrane helix</keyword>
<name>A0A1F6TGB8_9PROT</name>
<dbReference type="Pfam" id="PF00990">
    <property type="entry name" value="GGDEF"/>
    <property type="match status" value="1"/>
</dbReference>
<accession>A0A1F6TGB8</accession>
<dbReference type="AlphaFoldDB" id="A0A1F6TGB8"/>
<feature type="domain" description="EAL" evidence="4">
    <location>
        <begin position="661"/>
        <end position="918"/>
    </location>
</feature>
<dbReference type="SMART" id="SM00267">
    <property type="entry name" value="GGDEF"/>
    <property type="match status" value="1"/>
</dbReference>
<dbReference type="InterPro" id="IPR035965">
    <property type="entry name" value="PAS-like_dom_sf"/>
</dbReference>
<dbReference type="CDD" id="cd01948">
    <property type="entry name" value="EAL"/>
    <property type="match status" value="1"/>
</dbReference>
<dbReference type="InterPro" id="IPR013656">
    <property type="entry name" value="PAS_4"/>
</dbReference>
<protein>
    <recommendedName>
        <fullName evidence="8">Diguanylate cyclase</fullName>
    </recommendedName>
</protein>
<organism evidence="6 7">
    <name type="scientific">Candidatus Muproteobacteria bacterium RBG_16_65_31</name>
    <dbReference type="NCBI Taxonomy" id="1817759"/>
    <lineage>
        <taxon>Bacteria</taxon>
        <taxon>Pseudomonadati</taxon>
        <taxon>Pseudomonadota</taxon>
        <taxon>Candidatus Muproteobacteria</taxon>
    </lineage>
</organism>
<dbReference type="SUPFAM" id="SSF55785">
    <property type="entry name" value="PYP-like sensor domain (PAS domain)"/>
    <property type="match status" value="1"/>
</dbReference>
<evidence type="ECO:0000259" key="5">
    <source>
        <dbReference type="PROSITE" id="PS50887"/>
    </source>
</evidence>
<dbReference type="InterPro" id="IPR035919">
    <property type="entry name" value="EAL_sf"/>
</dbReference>
<reference evidence="6 7" key="1">
    <citation type="journal article" date="2016" name="Nat. Commun.">
        <title>Thousands of microbial genomes shed light on interconnected biogeochemical processes in an aquifer system.</title>
        <authorList>
            <person name="Anantharaman K."/>
            <person name="Brown C.T."/>
            <person name="Hug L.A."/>
            <person name="Sharon I."/>
            <person name="Castelle C.J."/>
            <person name="Probst A.J."/>
            <person name="Thomas B.C."/>
            <person name="Singh A."/>
            <person name="Wilkins M.J."/>
            <person name="Karaoz U."/>
            <person name="Brodie E.L."/>
            <person name="Williams K.H."/>
            <person name="Hubbard S.S."/>
            <person name="Banfield J.F."/>
        </authorList>
    </citation>
    <scope>NUCLEOTIDE SEQUENCE [LARGE SCALE GENOMIC DNA]</scope>
</reference>
<evidence type="ECO:0008006" key="8">
    <source>
        <dbReference type="Google" id="ProtNLM"/>
    </source>
</evidence>
<dbReference type="Pfam" id="PF00563">
    <property type="entry name" value="EAL"/>
    <property type="match status" value="1"/>
</dbReference>
<evidence type="ECO:0000313" key="6">
    <source>
        <dbReference type="EMBL" id="OGI44162.1"/>
    </source>
</evidence>
<keyword evidence="1" id="KW-0812">Transmembrane</keyword>
<dbReference type="InterPro" id="IPR029787">
    <property type="entry name" value="Nucleotide_cyclase"/>
</dbReference>
<dbReference type="SMART" id="SM00091">
    <property type="entry name" value="PAS"/>
    <property type="match status" value="1"/>
</dbReference>
<dbReference type="PROSITE" id="PS50887">
    <property type="entry name" value="GGDEF"/>
    <property type="match status" value="1"/>
</dbReference>
<dbReference type="InterPro" id="IPR000160">
    <property type="entry name" value="GGDEF_dom"/>
</dbReference>
<dbReference type="InterPro" id="IPR013587">
    <property type="entry name" value="Nitrate/nitrite_sensing"/>
</dbReference>
<dbReference type="Gene3D" id="3.30.450.20">
    <property type="entry name" value="PAS domain"/>
    <property type="match status" value="1"/>
</dbReference>
<dbReference type="InterPro" id="IPR043128">
    <property type="entry name" value="Rev_trsase/Diguanyl_cyclase"/>
</dbReference>
<dbReference type="CDD" id="cd00130">
    <property type="entry name" value="PAS"/>
    <property type="match status" value="1"/>
</dbReference>
<dbReference type="Gene3D" id="3.20.20.450">
    <property type="entry name" value="EAL domain"/>
    <property type="match status" value="1"/>
</dbReference>
<dbReference type="PROSITE" id="PS50883">
    <property type="entry name" value="EAL"/>
    <property type="match status" value="1"/>
</dbReference>
<dbReference type="CDD" id="cd01949">
    <property type="entry name" value="GGDEF"/>
    <property type="match status" value="1"/>
</dbReference>
<dbReference type="Pfam" id="PF08448">
    <property type="entry name" value="PAS_4"/>
    <property type="match status" value="1"/>
</dbReference>
<dbReference type="Pfam" id="PF08376">
    <property type="entry name" value="NIT"/>
    <property type="match status" value="1"/>
</dbReference>
<dbReference type="NCBIfam" id="TIGR00254">
    <property type="entry name" value="GGDEF"/>
    <property type="match status" value="1"/>
</dbReference>
<proteinExistence type="predicted"/>
<sequence length="936" mass="103349">MISHIQLRHKKVVEGAIVVLALLVLALSVSFSWQSYRDYRTDALAAKNSELAYLLANAMEHYTLERGLTAAVLGAKGKAADSFRTQIAEARRQADSGWQQAMALAATLANGPDFDLSLSLAGEARARLGGIRRRIETHLDGRGPPVALNEWFETSTQFIAVSGRVWETALFAERMSHTEAGRLAMPRKILWEASEQAGQERGLLAYYINARAPVPDDMLERLRFTRETTAFGIERARHLLDTPSADPRIASAAAAMRRTYLDEFAPLRAQVYRAARGGAYPVSAAEWIAQANAAIQSIHAVTEAITAVAVEKSEKSERRHLNWLGFTLFLLAGSAGLSVASLTRVRSLVEGVFHQKELAEVTMDSIGDAVITTDAAARVEYLNPVAEGLTGWTTDEAKGRPLMEIFNIVNGYNREPKENPIERCLRENRVVGLGNDTVLVRRDGSESVIEDSAAPVRDRHGNVVGAVMVFYDVAAQRGNTHLMSYHATHDRLTGLVNRAEFERRLQAILEQTKSRGGQHAICYLDLDQFKLVNDTCGHAAGDQLLRQLTKQLQTRVRDTDTLSHLGSDEFGLLLVGCPLDRAIAVAEDLLRLARDFRFEWRGTAFNLNASIGVVPITPENDNAGEVLAKADSACFAAKEKGRNRIQVYEPGDLEYAHRHGEMQWVARLNRALAEDRLRLYCQPIVPLRANYPTHYEILLRLADEQGRIVLPGEFLPAAERYNLISQIDRWVVRHTLSALKQVLPPKPTRRPGVACNINLSGASIGEASFLDELRAELEAAALPPGAVCFEITETAAVSNLEQATKLIRMLKSLGCTMALDDFGTGLCSFAYLRDMQVDFLKIGGQFVKEIARDPTARAAVRAINTVGHTLHMRTVAEHVSSRKILEHVREIGVDYAQGFILGKPMPMEECMLKHYRPTASVIRAKTAPAGRRPKAG</sequence>
<feature type="domain" description="GGDEF" evidence="5">
    <location>
        <begin position="517"/>
        <end position="650"/>
    </location>
</feature>
<dbReference type="Gene3D" id="3.30.70.270">
    <property type="match status" value="1"/>
</dbReference>
<dbReference type="InterPro" id="IPR000700">
    <property type="entry name" value="PAS-assoc_C"/>
</dbReference>
<dbReference type="InterPro" id="IPR001633">
    <property type="entry name" value="EAL_dom"/>
</dbReference>
<evidence type="ECO:0000313" key="7">
    <source>
        <dbReference type="Proteomes" id="UP000179344"/>
    </source>
</evidence>
<dbReference type="NCBIfam" id="TIGR00229">
    <property type="entry name" value="sensory_box"/>
    <property type="match status" value="1"/>
</dbReference>
<feature type="domain" description="PAS" evidence="2">
    <location>
        <begin position="355"/>
        <end position="428"/>
    </location>
</feature>
<feature type="transmembrane region" description="Helical" evidence="1">
    <location>
        <begin position="12"/>
        <end position="33"/>
    </location>
</feature>
<dbReference type="PANTHER" id="PTHR44757">
    <property type="entry name" value="DIGUANYLATE CYCLASE DGCP"/>
    <property type="match status" value="1"/>
</dbReference>
<dbReference type="InterPro" id="IPR000014">
    <property type="entry name" value="PAS"/>
</dbReference>
<gene>
    <name evidence="6" type="ORF">A2V92_04790</name>
</gene>
<evidence type="ECO:0000256" key="1">
    <source>
        <dbReference type="SAM" id="Phobius"/>
    </source>
</evidence>
<comment type="caution">
    <text evidence="6">The sequence shown here is derived from an EMBL/GenBank/DDBJ whole genome shotgun (WGS) entry which is preliminary data.</text>
</comment>
<dbReference type="Proteomes" id="UP000179344">
    <property type="component" value="Unassembled WGS sequence"/>
</dbReference>